<dbReference type="PANTHER" id="PTHR13794:SF58">
    <property type="entry name" value="MITOCHONDRIAL ENOLASE SUPERFAMILY MEMBER 1"/>
    <property type="match status" value="1"/>
</dbReference>
<dbReference type="SFLD" id="SFLDS00001">
    <property type="entry name" value="Enolase"/>
    <property type="match status" value="1"/>
</dbReference>
<dbReference type="STRING" id="1465490.SAMN05444277_11076"/>
<dbReference type="SUPFAM" id="SSF54826">
    <property type="entry name" value="Enolase N-terminal domain-like"/>
    <property type="match status" value="1"/>
</dbReference>
<dbReference type="SUPFAM" id="SSF51604">
    <property type="entry name" value="Enolase C-terminal domain-like"/>
    <property type="match status" value="1"/>
</dbReference>
<evidence type="ECO:0000313" key="6">
    <source>
        <dbReference type="Proteomes" id="UP000199031"/>
    </source>
</evidence>
<dbReference type="CDD" id="cd03316">
    <property type="entry name" value="MR_like"/>
    <property type="match status" value="1"/>
</dbReference>
<organism evidence="5 6">
    <name type="scientific">Parafilimonas terrae</name>
    <dbReference type="NCBI Taxonomy" id="1465490"/>
    <lineage>
        <taxon>Bacteria</taxon>
        <taxon>Pseudomonadati</taxon>
        <taxon>Bacteroidota</taxon>
        <taxon>Chitinophagia</taxon>
        <taxon>Chitinophagales</taxon>
        <taxon>Chitinophagaceae</taxon>
        <taxon>Parafilimonas</taxon>
    </lineage>
</organism>
<dbReference type="InterPro" id="IPR046945">
    <property type="entry name" value="RHMD-like"/>
</dbReference>
<evidence type="ECO:0000256" key="1">
    <source>
        <dbReference type="ARBA" id="ARBA00001946"/>
    </source>
</evidence>
<evidence type="ECO:0000256" key="3">
    <source>
        <dbReference type="ARBA" id="ARBA00022842"/>
    </source>
</evidence>
<dbReference type="InterPro" id="IPR029065">
    <property type="entry name" value="Enolase_C-like"/>
</dbReference>
<name>A0A1I5Y0W6_9BACT</name>
<sequence length="383" mass="42590">MKITNVEPFILQSPFEITNPAGSEEARGVKHCLLLKVSTDEGITGWSDVETSPHVGEAVVNAPESGIGMFEGLKELVTGEDPFDVERLWDKIYRGTIYFGRRGVAMQVLSGFDIACHDIIGKAIGKPVHKILGGGRRDKVQAYASTLFRPTTDAIRHACEFYMQRGFKAVKFGWGVFGQDRKLDIKLVETARKTLGPDIALMVDAGWMVNRSAYDAIELCRLLEPYNIYWLEDFLHPELYTGYRKVKDAGVKTRIAAGEQEATAWGFRQLIAEGGVDVVQPDLSRCGGFTQARKIMWEAEYAGIDVCPHAWLTDLLTAASLHLNAVLPRSLFLEYNVSDNPMLREIIRNPVQLDADGYIPVPQGPGLGIDIDEKAVKRFCINL</sequence>
<dbReference type="PANTHER" id="PTHR13794">
    <property type="entry name" value="ENOLASE SUPERFAMILY, MANDELATE RACEMASE"/>
    <property type="match status" value="1"/>
</dbReference>
<dbReference type="OrthoDB" id="9775391at2"/>
<dbReference type="Gene3D" id="3.20.20.120">
    <property type="entry name" value="Enolase-like C-terminal domain"/>
    <property type="match status" value="1"/>
</dbReference>
<keyword evidence="2" id="KW-0479">Metal-binding</keyword>
<evidence type="ECO:0000256" key="2">
    <source>
        <dbReference type="ARBA" id="ARBA00022723"/>
    </source>
</evidence>
<feature type="domain" description="Mandelate racemase/muconate lactonizing enzyme C-terminal" evidence="4">
    <location>
        <begin position="152"/>
        <end position="253"/>
    </location>
</feature>
<evidence type="ECO:0000313" key="5">
    <source>
        <dbReference type="EMBL" id="SFQ37881.1"/>
    </source>
</evidence>
<dbReference type="InterPro" id="IPR013342">
    <property type="entry name" value="Mandelate_racemase_C"/>
</dbReference>
<reference evidence="5 6" key="1">
    <citation type="submission" date="2016-10" db="EMBL/GenBank/DDBJ databases">
        <authorList>
            <person name="de Groot N.N."/>
        </authorList>
    </citation>
    <scope>NUCLEOTIDE SEQUENCE [LARGE SCALE GENOMIC DNA]</scope>
    <source>
        <strain evidence="5 6">DSM 28286</strain>
    </source>
</reference>
<dbReference type="SMART" id="SM00922">
    <property type="entry name" value="MR_MLE"/>
    <property type="match status" value="1"/>
</dbReference>
<comment type="cofactor">
    <cofactor evidence="1">
        <name>Mg(2+)</name>
        <dbReference type="ChEBI" id="CHEBI:18420"/>
    </cofactor>
</comment>
<dbReference type="AlphaFoldDB" id="A0A1I5Y0W6"/>
<keyword evidence="3" id="KW-0460">Magnesium</keyword>
<proteinExistence type="predicted"/>
<dbReference type="Pfam" id="PF02746">
    <property type="entry name" value="MR_MLE_N"/>
    <property type="match status" value="1"/>
</dbReference>
<dbReference type="GO" id="GO:0000287">
    <property type="term" value="F:magnesium ion binding"/>
    <property type="evidence" value="ECO:0007669"/>
    <property type="project" value="TreeGrafter"/>
</dbReference>
<gene>
    <name evidence="5" type="ORF">SAMN05444277_11076</name>
</gene>
<dbReference type="InterPro" id="IPR013341">
    <property type="entry name" value="Mandelate_racemase_N_dom"/>
</dbReference>
<evidence type="ECO:0000259" key="4">
    <source>
        <dbReference type="SMART" id="SM00922"/>
    </source>
</evidence>
<dbReference type="Gene3D" id="3.30.390.10">
    <property type="entry name" value="Enolase-like, N-terminal domain"/>
    <property type="match status" value="1"/>
</dbReference>
<dbReference type="GO" id="GO:0016052">
    <property type="term" value="P:carbohydrate catabolic process"/>
    <property type="evidence" value="ECO:0007669"/>
    <property type="project" value="TreeGrafter"/>
</dbReference>
<accession>A0A1I5Y0W6</accession>
<dbReference type="Proteomes" id="UP000199031">
    <property type="component" value="Unassembled WGS sequence"/>
</dbReference>
<dbReference type="InterPro" id="IPR029017">
    <property type="entry name" value="Enolase-like_N"/>
</dbReference>
<dbReference type="SFLD" id="SFLDG00179">
    <property type="entry name" value="mandelate_racemase"/>
    <property type="match status" value="1"/>
</dbReference>
<keyword evidence="6" id="KW-1185">Reference proteome</keyword>
<dbReference type="Pfam" id="PF13378">
    <property type="entry name" value="MR_MLE_C"/>
    <property type="match status" value="1"/>
</dbReference>
<dbReference type="InterPro" id="IPR036849">
    <property type="entry name" value="Enolase-like_C_sf"/>
</dbReference>
<dbReference type="EMBL" id="FOXQ01000010">
    <property type="protein sequence ID" value="SFQ37881.1"/>
    <property type="molecule type" value="Genomic_DNA"/>
</dbReference>
<dbReference type="RefSeq" id="WP_090660522.1">
    <property type="nucleotide sequence ID" value="NZ_FOXQ01000010.1"/>
</dbReference>
<protein>
    <submittedName>
        <fullName evidence="5">L-alanine-DL-glutamate epimerase</fullName>
    </submittedName>
</protein>
<dbReference type="GO" id="GO:0016854">
    <property type="term" value="F:racemase and epimerase activity"/>
    <property type="evidence" value="ECO:0007669"/>
    <property type="project" value="UniProtKB-ARBA"/>
</dbReference>
<dbReference type="GO" id="GO:0016836">
    <property type="term" value="F:hydro-lyase activity"/>
    <property type="evidence" value="ECO:0007669"/>
    <property type="project" value="TreeGrafter"/>
</dbReference>